<name>A0A5B7H2N4_PORTR</name>
<comment type="caution">
    <text evidence="2">The sequence shown here is derived from an EMBL/GenBank/DDBJ whole genome shotgun (WGS) entry which is preliminary data.</text>
</comment>
<organism evidence="2 3">
    <name type="scientific">Portunus trituberculatus</name>
    <name type="common">Swimming crab</name>
    <name type="synonym">Neptunus trituberculatus</name>
    <dbReference type="NCBI Taxonomy" id="210409"/>
    <lineage>
        <taxon>Eukaryota</taxon>
        <taxon>Metazoa</taxon>
        <taxon>Ecdysozoa</taxon>
        <taxon>Arthropoda</taxon>
        <taxon>Crustacea</taxon>
        <taxon>Multicrustacea</taxon>
        <taxon>Malacostraca</taxon>
        <taxon>Eumalacostraca</taxon>
        <taxon>Eucarida</taxon>
        <taxon>Decapoda</taxon>
        <taxon>Pleocyemata</taxon>
        <taxon>Brachyura</taxon>
        <taxon>Eubrachyura</taxon>
        <taxon>Portunoidea</taxon>
        <taxon>Portunidae</taxon>
        <taxon>Portuninae</taxon>
        <taxon>Portunus</taxon>
    </lineage>
</organism>
<dbReference type="Proteomes" id="UP000324222">
    <property type="component" value="Unassembled WGS sequence"/>
</dbReference>
<evidence type="ECO:0000313" key="3">
    <source>
        <dbReference type="Proteomes" id="UP000324222"/>
    </source>
</evidence>
<feature type="region of interest" description="Disordered" evidence="1">
    <location>
        <begin position="1"/>
        <end position="34"/>
    </location>
</feature>
<reference evidence="2 3" key="1">
    <citation type="submission" date="2019-05" db="EMBL/GenBank/DDBJ databases">
        <title>Another draft genome of Portunus trituberculatus and its Hox gene families provides insights of decapod evolution.</title>
        <authorList>
            <person name="Jeong J.-H."/>
            <person name="Song I."/>
            <person name="Kim S."/>
            <person name="Choi T."/>
            <person name="Kim D."/>
            <person name="Ryu S."/>
            <person name="Kim W."/>
        </authorList>
    </citation>
    <scope>NUCLEOTIDE SEQUENCE [LARGE SCALE GENOMIC DNA]</scope>
    <source>
        <tissue evidence="2">Muscle</tissue>
    </source>
</reference>
<evidence type="ECO:0000256" key="1">
    <source>
        <dbReference type="SAM" id="MobiDB-lite"/>
    </source>
</evidence>
<keyword evidence="3" id="KW-1185">Reference proteome</keyword>
<dbReference type="AlphaFoldDB" id="A0A5B7H2N4"/>
<sequence length="116" mass="12798">MKITKDNSTDSPVDNVARGRCRKQRTEPLSKAQANEHSVNISILVQIYHAPQCSKGKGLPRRGGEISILASHLLLRQSSESQTRLVNPDGDALIDSPPSTIFRLLRIKGRRRSGLS</sequence>
<accession>A0A5B7H2N4</accession>
<proteinExistence type="predicted"/>
<evidence type="ECO:0000313" key="2">
    <source>
        <dbReference type="EMBL" id="MPC64209.1"/>
    </source>
</evidence>
<protein>
    <submittedName>
        <fullName evidence="2">Uncharacterized protein</fullName>
    </submittedName>
</protein>
<gene>
    <name evidence="2" type="ORF">E2C01_058320</name>
</gene>
<dbReference type="EMBL" id="VSRR010021778">
    <property type="protein sequence ID" value="MPC64209.1"/>
    <property type="molecule type" value="Genomic_DNA"/>
</dbReference>